<evidence type="ECO:0000313" key="10">
    <source>
        <dbReference type="Proteomes" id="UP000192611"/>
    </source>
</evidence>
<dbReference type="InterPro" id="IPR003400">
    <property type="entry name" value="ExbD"/>
</dbReference>
<evidence type="ECO:0000256" key="8">
    <source>
        <dbReference type="SAM" id="Phobius"/>
    </source>
</evidence>
<reference evidence="10" key="1">
    <citation type="submission" date="2017-03" db="EMBL/GenBank/DDBJ databases">
        <title>Novel pathways for hydrocarbon cycling and metabolic interdependencies in hydrothermal sediment communities.</title>
        <authorList>
            <person name="Dombrowski N."/>
            <person name="Seitz K."/>
            <person name="Teske A."/>
            <person name="Baker B."/>
        </authorList>
    </citation>
    <scope>NUCLEOTIDE SEQUENCE [LARGE SCALE GENOMIC DNA]</scope>
</reference>
<dbReference type="GO" id="GO:0022857">
    <property type="term" value="F:transmembrane transporter activity"/>
    <property type="evidence" value="ECO:0007669"/>
    <property type="project" value="InterPro"/>
</dbReference>
<evidence type="ECO:0000256" key="6">
    <source>
        <dbReference type="ARBA" id="ARBA00023136"/>
    </source>
</evidence>
<keyword evidence="7" id="KW-0813">Transport</keyword>
<keyword evidence="7" id="KW-0653">Protein transport</keyword>
<dbReference type="GO" id="GO:0015031">
    <property type="term" value="P:protein transport"/>
    <property type="evidence" value="ECO:0007669"/>
    <property type="project" value="UniProtKB-KW"/>
</dbReference>
<gene>
    <name evidence="9" type="ORF">B6D57_00670</name>
</gene>
<keyword evidence="3" id="KW-1003">Cell membrane</keyword>
<protein>
    <recommendedName>
        <fullName evidence="11">Biopolymer transporter ExbD</fullName>
    </recommendedName>
</protein>
<evidence type="ECO:0000256" key="2">
    <source>
        <dbReference type="ARBA" id="ARBA00005811"/>
    </source>
</evidence>
<proteinExistence type="inferred from homology"/>
<dbReference type="EMBL" id="NATQ01000008">
    <property type="protein sequence ID" value="OQX91184.1"/>
    <property type="molecule type" value="Genomic_DNA"/>
</dbReference>
<evidence type="ECO:0000256" key="3">
    <source>
        <dbReference type="ARBA" id="ARBA00022475"/>
    </source>
</evidence>
<evidence type="ECO:0008006" key="11">
    <source>
        <dbReference type="Google" id="ProtNLM"/>
    </source>
</evidence>
<dbReference type="AlphaFoldDB" id="A0A1W9S2Z8"/>
<dbReference type="Pfam" id="PF02472">
    <property type="entry name" value="ExbD"/>
    <property type="match status" value="1"/>
</dbReference>
<name>A0A1W9S2Z8_9BACT</name>
<evidence type="ECO:0000256" key="1">
    <source>
        <dbReference type="ARBA" id="ARBA00004162"/>
    </source>
</evidence>
<dbReference type="GO" id="GO:0005886">
    <property type="term" value="C:plasma membrane"/>
    <property type="evidence" value="ECO:0007669"/>
    <property type="project" value="UniProtKB-SubCell"/>
</dbReference>
<organism evidence="9 10">
    <name type="scientific">Candidatus Coatesbacteria bacterium 4484_99</name>
    <dbReference type="NCBI Taxonomy" id="1970774"/>
    <lineage>
        <taxon>Bacteria</taxon>
        <taxon>Candidatus Coatesiibacteriota</taxon>
    </lineage>
</organism>
<comment type="subcellular location">
    <subcellularLocation>
        <location evidence="1">Cell membrane</location>
        <topology evidence="1">Single-pass membrane protein</topology>
    </subcellularLocation>
    <subcellularLocation>
        <location evidence="7">Cell membrane</location>
        <topology evidence="7">Single-pass type II membrane protein</topology>
    </subcellularLocation>
</comment>
<keyword evidence="5 8" id="KW-1133">Transmembrane helix</keyword>
<comment type="similarity">
    <text evidence="2 7">Belongs to the ExbD/TolR family.</text>
</comment>
<sequence>MAFAVSTKRRGKSVVDEEIELVPFIDTFAVLVVFLLMTTVILQTAVIELSLPTAAGTGTGAQDESEESTPQPLVLSIIVTDRGITIGGSGAILPMIKKKGGRYDFNELEKQLEKIKERYPAQTSVIIVSEPEIIYDNIIKTMDSCLKTGFPEIALSGQIT</sequence>
<evidence type="ECO:0000256" key="7">
    <source>
        <dbReference type="RuleBase" id="RU003879"/>
    </source>
</evidence>
<evidence type="ECO:0000256" key="5">
    <source>
        <dbReference type="ARBA" id="ARBA00022989"/>
    </source>
</evidence>
<evidence type="ECO:0000256" key="4">
    <source>
        <dbReference type="ARBA" id="ARBA00022692"/>
    </source>
</evidence>
<dbReference type="PANTHER" id="PTHR30558:SF7">
    <property type="entry name" value="TOL-PAL SYSTEM PROTEIN TOLR"/>
    <property type="match status" value="1"/>
</dbReference>
<accession>A0A1W9S2Z8</accession>
<dbReference type="PANTHER" id="PTHR30558">
    <property type="entry name" value="EXBD MEMBRANE COMPONENT OF PMF-DRIVEN MACROMOLECULE IMPORT SYSTEM"/>
    <property type="match status" value="1"/>
</dbReference>
<keyword evidence="6 8" id="KW-0472">Membrane</keyword>
<evidence type="ECO:0000313" key="9">
    <source>
        <dbReference type="EMBL" id="OQX91184.1"/>
    </source>
</evidence>
<comment type="caution">
    <text evidence="9">The sequence shown here is derived from an EMBL/GenBank/DDBJ whole genome shotgun (WGS) entry which is preliminary data.</text>
</comment>
<dbReference type="Proteomes" id="UP000192611">
    <property type="component" value="Unassembled WGS sequence"/>
</dbReference>
<feature type="transmembrane region" description="Helical" evidence="8">
    <location>
        <begin position="21"/>
        <end position="42"/>
    </location>
</feature>
<keyword evidence="4 7" id="KW-0812">Transmembrane</keyword>